<comment type="caution">
    <text evidence="1">The sequence shown here is derived from an EMBL/GenBank/DDBJ whole genome shotgun (WGS) entry which is preliminary data.</text>
</comment>
<evidence type="ECO:0000313" key="1">
    <source>
        <dbReference type="EMBL" id="KAK8072750.1"/>
    </source>
</evidence>
<organism evidence="1 2">
    <name type="scientific">Apiospora saccharicola</name>
    <dbReference type="NCBI Taxonomy" id="335842"/>
    <lineage>
        <taxon>Eukaryota</taxon>
        <taxon>Fungi</taxon>
        <taxon>Dikarya</taxon>
        <taxon>Ascomycota</taxon>
        <taxon>Pezizomycotina</taxon>
        <taxon>Sordariomycetes</taxon>
        <taxon>Xylariomycetidae</taxon>
        <taxon>Amphisphaeriales</taxon>
        <taxon>Apiosporaceae</taxon>
        <taxon>Apiospora</taxon>
    </lineage>
</organism>
<proteinExistence type="predicted"/>
<sequence length="118" mass="12356">MARATPAPVAAGEPVAWNGTGSMAGNIFEAGNEPDYIGPVPLLELYRQIMAPEETLAYCCPRGYDIKCNDNCCSSVAPLTAIPGWKGDLCWGGTYYGGGGVEQIPASTAMSSTITTQF</sequence>
<protein>
    <submittedName>
        <fullName evidence="1">Uncharacterized protein</fullName>
    </submittedName>
</protein>
<reference evidence="1 2" key="1">
    <citation type="submission" date="2023-01" db="EMBL/GenBank/DDBJ databases">
        <title>Analysis of 21 Apiospora genomes using comparative genomics revels a genus with tremendous synthesis potential of carbohydrate active enzymes and secondary metabolites.</title>
        <authorList>
            <person name="Sorensen T."/>
        </authorList>
    </citation>
    <scope>NUCLEOTIDE SEQUENCE [LARGE SCALE GENOMIC DNA]</scope>
    <source>
        <strain evidence="1 2">CBS 83171</strain>
    </source>
</reference>
<evidence type="ECO:0000313" key="2">
    <source>
        <dbReference type="Proteomes" id="UP001446871"/>
    </source>
</evidence>
<keyword evidence="2" id="KW-1185">Reference proteome</keyword>
<dbReference type="Proteomes" id="UP001446871">
    <property type="component" value="Unassembled WGS sequence"/>
</dbReference>
<accession>A0ABR1VND8</accession>
<name>A0ABR1VND8_9PEZI</name>
<gene>
    <name evidence="1" type="ORF">PG996_006098</name>
</gene>
<dbReference type="EMBL" id="JAQQWM010000003">
    <property type="protein sequence ID" value="KAK8072750.1"/>
    <property type="molecule type" value="Genomic_DNA"/>
</dbReference>